<dbReference type="PROSITE" id="PS51257">
    <property type="entry name" value="PROKAR_LIPOPROTEIN"/>
    <property type="match status" value="1"/>
</dbReference>
<dbReference type="Proteomes" id="UP000315115">
    <property type="component" value="Chromosome 2"/>
</dbReference>
<evidence type="ECO:0000313" key="4">
    <source>
        <dbReference type="Proteomes" id="UP000315115"/>
    </source>
</evidence>
<feature type="domain" description="DUF5666" evidence="2">
    <location>
        <begin position="178"/>
        <end position="235"/>
    </location>
</feature>
<evidence type="ECO:0000259" key="2">
    <source>
        <dbReference type="Pfam" id="PF18914"/>
    </source>
</evidence>
<dbReference type="AlphaFoldDB" id="A0A510IEC6"/>
<gene>
    <name evidence="3" type="ORF">VroAM7_48180</name>
</gene>
<organism evidence="3 4">
    <name type="scientific">Vibrio rotiferianus</name>
    <dbReference type="NCBI Taxonomy" id="190895"/>
    <lineage>
        <taxon>Bacteria</taxon>
        <taxon>Pseudomonadati</taxon>
        <taxon>Pseudomonadota</taxon>
        <taxon>Gammaproteobacteria</taxon>
        <taxon>Vibrionales</taxon>
        <taxon>Vibrionaceae</taxon>
        <taxon>Vibrio</taxon>
    </lineage>
</organism>
<keyword evidence="1" id="KW-0732">Signal</keyword>
<protein>
    <recommendedName>
        <fullName evidence="2">DUF5666 domain-containing protein</fullName>
    </recommendedName>
</protein>
<feature type="chain" id="PRO_5022154195" description="DUF5666 domain-containing protein" evidence="1">
    <location>
        <begin position="21"/>
        <end position="408"/>
    </location>
</feature>
<accession>A0A510IEC6</accession>
<evidence type="ECO:0000256" key="1">
    <source>
        <dbReference type="SAM" id="SignalP"/>
    </source>
</evidence>
<proteinExistence type="predicted"/>
<dbReference type="EMBL" id="AP019799">
    <property type="protein sequence ID" value="BBL92165.1"/>
    <property type="molecule type" value="Genomic_DNA"/>
</dbReference>
<dbReference type="RefSeq" id="WP_143694158.1">
    <property type="nucleotide sequence ID" value="NZ_AP019799.1"/>
</dbReference>
<dbReference type="Pfam" id="PF18914">
    <property type="entry name" value="DUF5666"/>
    <property type="match status" value="3"/>
</dbReference>
<sequence length="408" mass="44218">MKKLALVAAVGLVLSGCGGSGDNNSGDITIPPVTNPTASTVIGSIESISGNSITVNGHKFSVANVNYQGQSLKPSVLALNMMVEVNSATKASSANVTLEPTMAGIINNIDRATGMFTINGITLKYAKLMDKYSPIHNHDWVFVSSLPTATEGYKVISVVKLSPEEPSFGDITKRSEIEGVVTDLDVKLKRMTLGSGINIEWDQNIHFDDGILPILGHWVEVEGQWSNGIFHASEIDVENYASNSSESETEGVITWVANDHSAFALNYRGKFLVNSSTRFEDGNKLDLLVGSEVEVTSVSQSNNRVATNIEFDDKDTSDDAWDNHEFECSGLVTNYQVEGVSATFDVQELQYGENAGKDCSNITINKNNAVFEDGLSFFNLSDKQVDVEGILVNRNKVALEVEAWEAED</sequence>
<reference evidence="4" key="1">
    <citation type="submission" date="2019-07" db="EMBL/GenBank/DDBJ databases">
        <title>Complete Genome Sequences of Vibrion rotiferianus strain AM7.</title>
        <authorList>
            <person name="Miyazaki K."/>
            <person name="Wiseschart A."/>
            <person name="Pootanakit K."/>
            <person name="Ishimori K."/>
            <person name="Kitahara K."/>
        </authorList>
    </citation>
    <scope>NUCLEOTIDE SEQUENCE [LARGE SCALE GENOMIC DNA]</scope>
    <source>
        <strain evidence="4">AM7</strain>
    </source>
</reference>
<feature type="domain" description="DUF5666" evidence="2">
    <location>
        <begin position="250"/>
        <end position="310"/>
    </location>
</feature>
<feature type="signal peptide" evidence="1">
    <location>
        <begin position="1"/>
        <end position="20"/>
    </location>
</feature>
<evidence type="ECO:0000313" key="3">
    <source>
        <dbReference type="EMBL" id="BBL92165.1"/>
    </source>
</evidence>
<name>A0A510IEC6_9VIBR</name>
<feature type="domain" description="DUF5666" evidence="2">
    <location>
        <begin position="43"/>
        <end position="87"/>
    </location>
</feature>
<dbReference type="InterPro" id="IPR043724">
    <property type="entry name" value="DUF5666"/>
</dbReference>